<organism evidence="1 2">
    <name type="scientific">Streptomyces aureoversilis</name>
    <dbReference type="NCBI Taxonomy" id="67277"/>
    <lineage>
        <taxon>Bacteria</taxon>
        <taxon>Bacillati</taxon>
        <taxon>Actinomycetota</taxon>
        <taxon>Actinomycetes</taxon>
        <taxon>Kitasatosporales</taxon>
        <taxon>Streptomycetaceae</taxon>
        <taxon>Streptomyces</taxon>
    </lineage>
</organism>
<evidence type="ECO:0000313" key="2">
    <source>
        <dbReference type="Proteomes" id="UP001596222"/>
    </source>
</evidence>
<sequence length="103" mass="10915">MRPALAELRGIGLWPAIAGSHVRRLGSEQAGSGVPRKALYVGDRLDNDISPAVAAGMRTVLIRRGPWGTIQQDGPAATDLPTFRIGSLAELVEKIAKFNAAAR</sequence>
<dbReference type="RefSeq" id="WP_382042560.1">
    <property type="nucleotide sequence ID" value="NZ_JBHSKJ010000008.1"/>
</dbReference>
<dbReference type="Proteomes" id="UP001596222">
    <property type="component" value="Unassembled WGS sequence"/>
</dbReference>
<dbReference type="SUPFAM" id="SSF56784">
    <property type="entry name" value="HAD-like"/>
    <property type="match status" value="1"/>
</dbReference>
<evidence type="ECO:0000313" key="1">
    <source>
        <dbReference type="EMBL" id="MFC5146370.1"/>
    </source>
</evidence>
<keyword evidence="2" id="KW-1185">Reference proteome</keyword>
<accession>A0ABW0A1N0</accession>
<dbReference type="InterPro" id="IPR023214">
    <property type="entry name" value="HAD_sf"/>
</dbReference>
<gene>
    <name evidence="1" type="ORF">ACFPP6_17020</name>
</gene>
<comment type="caution">
    <text evidence="1">The sequence shown here is derived from an EMBL/GenBank/DDBJ whole genome shotgun (WGS) entry which is preliminary data.</text>
</comment>
<dbReference type="Gene3D" id="3.40.50.1000">
    <property type="entry name" value="HAD superfamily/HAD-like"/>
    <property type="match status" value="1"/>
</dbReference>
<reference evidence="2" key="1">
    <citation type="journal article" date="2019" name="Int. J. Syst. Evol. Microbiol.">
        <title>The Global Catalogue of Microorganisms (GCM) 10K type strain sequencing project: providing services to taxonomists for standard genome sequencing and annotation.</title>
        <authorList>
            <consortium name="The Broad Institute Genomics Platform"/>
            <consortium name="The Broad Institute Genome Sequencing Center for Infectious Disease"/>
            <person name="Wu L."/>
            <person name="Ma J."/>
        </authorList>
    </citation>
    <scope>NUCLEOTIDE SEQUENCE [LARGE SCALE GENOMIC DNA]</scope>
    <source>
        <strain evidence="2">CGMCC 4.1641</strain>
    </source>
</reference>
<dbReference type="EMBL" id="JBHSKJ010000008">
    <property type="protein sequence ID" value="MFC5146370.1"/>
    <property type="molecule type" value="Genomic_DNA"/>
</dbReference>
<proteinExistence type="predicted"/>
<dbReference type="InterPro" id="IPR036412">
    <property type="entry name" value="HAD-like_sf"/>
</dbReference>
<dbReference type="Pfam" id="PF13242">
    <property type="entry name" value="Hydrolase_like"/>
    <property type="match status" value="1"/>
</dbReference>
<name>A0ABW0A1N0_9ACTN</name>
<protein>
    <submittedName>
        <fullName evidence="1">HAD hydrolase-like protein</fullName>
    </submittedName>
</protein>